<keyword evidence="3" id="KW-1185">Reference proteome</keyword>
<organism evidence="2 3">
    <name type="scientific">Actinomadura fibrosa</name>
    <dbReference type="NCBI Taxonomy" id="111802"/>
    <lineage>
        <taxon>Bacteria</taxon>
        <taxon>Bacillati</taxon>
        <taxon>Actinomycetota</taxon>
        <taxon>Actinomycetes</taxon>
        <taxon>Streptosporangiales</taxon>
        <taxon>Thermomonosporaceae</taxon>
        <taxon>Actinomadura</taxon>
    </lineage>
</organism>
<sequence length="109" mass="11627">MAGPYETQDDAVTEVRDIYAGHCKRGVMRERTLDLLLRACAESGVELGGYDRRVLRWLATQPPEVAQVVASLIARAADQAPSPAPPSPAPPARPSRPAGDPAVAARVRT</sequence>
<dbReference type="EMBL" id="JBHTGP010000011">
    <property type="protein sequence ID" value="MFD0687081.1"/>
    <property type="molecule type" value="Genomic_DNA"/>
</dbReference>
<feature type="compositionally biased region" description="Pro residues" evidence="1">
    <location>
        <begin position="82"/>
        <end position="94"/>
    </location>
</feature>
<protein>
    <submittedName>
        <fullName evidence="2">Uncharacterized protein</fullName>
    </submittedName>
</protein>
<proteinExistence type="predicted"/>
<dbReference type="Proteomes" id="UP001597063">
    <property type="component" value="Unassembled WGS sequence"/>
</dbReference>
<comment type="caution">
    <text evidence="2">The sequence shown here is derived from an EMBL/GenBank/DDBJ whole genome shotgun (WGS) entry which is preliminary data.</text>
</comment>
<feature type="region of interest" description="Disordered" evidence="1">
    <location>
        <begin position="77"/>
        <end position="109"/>
    </location>
</feature>
<evidence type="ECO:0000256" key="1">
    <source>
        <dbReference type="SAM" id="MobiDB-lite"/>
    </source>
</evidence>
<dbReference type="RefSeq" id="WP_131756958.1">
    <property type="nucleotide sequence ID" value="NZ_CAACUY010000023.1"/>
</dbReference>
<name>A0ABW2XKN0_9ACTN</name>
<gene>
    <name evidence="2" type="ORF">ACFQZM_21460</name>
</gene>
<evidence type="ECO:0000313" key="3">
    <source>
        <dbReference type="Proteomes" id="UP001597063"/>
    </source>
</evidence>
<evidence type="ECO:0000313" key="2">
    <source>
        <dbReference type="EMBL" id="MFD0687081.1"/>
    </source>
</evidence>
<accession>A0ABW2XKN0</accession>
<reference evidence="3" key="1">
    <citation type="journal article" date="2019" name="Int. J. Syst. Evol. Microbiol.">
        <title>The Global Catalogue of Microorganisms (GCM) 10K type strain sequencing project: providing services to taxonomists for standard genome sequencing and annotation.</title>
        <authorList>
            <consortium name="The Broad Institute Genomics Platform"/>
            <consortium name="The Broad Institute Genome Sequencing Center for Infectious Disease"/>
            <person name="Wu L."/>
            <person name="Ma J."/>
        </authorList>
    </citation>
    <scope>NUCLEOTIDE SEQUENCE [LARGE SCALE GENOMIC DNA]</scope>
    <source>
        <strain evidence="3">JCM 9371</strain>
    </source>
</reference>